<organism evidence="1 2">
    <name type="scientific">Cetraspora pellucida</name>
    <dbReference type="NCBI Taxonomy" id="1433469"/>
    <lineage>
        <taxon>Eukaryota</taxon>
        <taxon>Fungi</taxon>
        <taxon>Fungi incertae sedis</taxon>
        <taxon>Mucoromycota</taxon>
        <taxon>Glomeromycotina</taxon>
        <taxon>Glomeromycetes</taxon>
        <taxon>Diversisporales</taxon>
        <taxon>Gigasporaceae</taxon>
        <taxon>Cetraspora</taxon>
    </lineage>
</organism>
<evidence type="ECO:0000313" key="1">
    <source>
        <dbReference type="EMBL" id="CAG8614817.1"/>
    </source>
</evidence>
<feature type="non-terminal residue" evidence="1">
    <location>
        <position position="270"/>
    </location>
</feature>
<accession>A0ACA9MWZ1</accession>
<sequence>MEPFEEHAPDEFELDVDIQTYFEESFRTCKDLDGLSNTLEPVMLQKEDTFVNYKEAESHMRHFAEYNSFKVHLGHLMTKNNEGGKKIIHKQTILYKHSGLYELKNPEKPNSSSRIICLWHVKLSHPLKNNPSFYVFVTIFNNSHNYDLSPEALQFEKKKQFTNEMQKEIKFLVFKCHLGTTMIRCILKEKFLLHLIFSKDLSSEIQRYRLSSNAIKRDAANLYEQLQSKKYKNPHWFIEAMWEEESNALISLFWMSPEQIFLWCKFGEAI</sequence>
<dbReference type="EMBL" id="CAJVPW010010385">
    <property type="protein sequence ID" value="CAG8614817.1"/>
    <property type="molecule type" value="Genomic_DNA"/>
</dbReference>
<name>A0ACA9MWZ1_9GLOM</name>
<proteinExistence type="predicted"/>
<protein>
    <submittedName>
        <fullName evidence="1">13229_t:CDS:1</fullName>
    </submittedName>
</protein>
<reference evidence="1" key="1">
    <citation type="submission" date="2021-06" db="EMBL/GenBank/DDBJ databases">
        <authorList>
            <person name="Kallberg Y."/>
            <person name="Tangrot J."/>
            <person name="Rosling A."/>
        </authorList>
    </citation>
    <scope>NUCLEOTIDE SEQUENCE</scope>
    <source>
        <strain evidence="1">28 12/20/2015</strain>
    </source>
</reference>
<evidence type="ECO:0000313" key="2">
    <source>
        <dbReference type="Proteomes" id="UP000789366"/>
    </source>
</evidence>
<keyword evidence="2" id="KW-1185">Reference proteome</keyword>
<dbReference type="Proteomes" id="UP000789366">
    <property type="component" value="Unassembled WGS sequence"/>
</dbReference>
<comment type="caution">
    <text evidence="1">The sequence shown here is derived from an EMBL/GenBank/DDBJ whole genome shotgun (WGS) entry which is preliminary data.</text>
</comment>
<gene>
    <name evidence="1" type="ORF">SPELUC_LOCUS7638</name>
</gene>